<evidence type="ECO:0000313" key="5">
    <source>
        <dbReference type="EMBL" id="GAA5484134.1"/>
    </source>
</evidence>
<feature type="compositionally biased region" description="Acidic residues" evidence="2">
    <location>
        <begin position="314"/>
        <end position="325"/>
    </location>
</feature>
<evidence type="ECO:0000259" key="4">
    <source>
        <dbReference type="PROSITE" id="PS51352"/>
    </source>
</evidence>
<name>A0ABP9URZ4_9BACT</name>
<sequence>MMQAIRFLKAAAFAATITSAFAVPEGWTEDFDAAKAEAAKDNESLLMDFTGSDWCGWCKKLDAEVFSKDAFKEGVEDKFVLVSLDFPQDKSNLSEETQAQNDKLQEKYGIQGFPTIVLADEQGRPFATTGYQEGGAESYVKHLDELLENRKTRDEAFKKAEDLKGEEKAQALVDALTAMQLDDAMVAEFYSGVIDDIKAADPDDKTGFAAKMEAKKQYSDFEMKLNEFARSGDHEGALNYVDETLKADKFSGEQKQQILTIKGMILAQLGRFDDALPVLDDAKAVAPDSEVGSRIDMIKERIGQMTKQAKDEPADADDSDEEAAE</sequence>
<feature type="chain" id="PRO_5046848595" evidence="3">
    <location>
        <begin position="23"/>
        <end position="325"/>
    </location>
</feature>
<keyword evidence="6" id="KW-1185">Reference proteome</keyword>
<dbReference type="InterPro" id="IPR036249">
    <property type="entry name" value="Thioredoxin-like_sf"/>
</dbReference>
<comment type="caution">
    <text evidence="5">The sequence shown here is derived from an EMBL/GenBank/DDBJ whole genome shotgun (WGS) entry which is preliminary data.</text>
</comment>
<dbReference type="PANTHER" id="PTHR15337:SF11">
    <property type="entry name" value="THIOREDOXIN DOMAIN-CONTAINING PROTEIN"/>
    <property type="match status" value="1"/>
</dbReference>
<dbReference type="RefSeq" id="WP_353568234.1">
    <property type="nucleotide sequence ID" value="NZ_BAABRI010000021.1"/>
</dbReference>
<feature type="region of interest" description="Disordered" evidence="2">
    <location>
        <begin position="302"/>
        <end position="325"/>
    </location>
</feature>
<evidence type="ECO:0000256" key="2">
    <source>
        <dbReference type="SAM" id="MobiDB-lite"/>
    </source>
</evidence>
<dbReference type="PROSITE" id="PS51352">
    <property type="entry name" value="THIOREDOXIN_2"/>
    <property type="match status" value="1"/>
</dbReference>
<dbReference type="SUPFAM" id="SSF52833">
    <property type="entry name" value="Thioredoxin-like"/>
    <property type="match status" value="1"/>
</dbReference>
<dbReference type="InterPro" id="IPR012336">
    <property type="entry name" value="Thioredoxin-like_fold"/>
</dbReference>
<keyword evidence="1 3" id="KW-0732">Signal</keyword>
<dbReference type="InterPro" id="IPR051099">
    <property type="entry name" value="AGR/TXD"/>
</dbReference>
<evidence type="ECO:0000256" key="3">
    <source>
        <dbReference type="SAM" id="SignalP"/>
    </source>
</evidence>
<feature type="signal peptide" evidence="3">
    <location>
        <begin position="1"/>
        <end position="22"/>
    </location>
</feature>
<dbReference type="InterPro" id="IPR013766">
    <property type="entry name" value="Thioredoxin_domain"/>
</dbReference>
<accession>A0ABP9URZ4</accession>
<gene>
    <name evidence="5" type="primary">dsbD_3</name>
    <name evidence="5" type="ORF">Hsar01_03374</name>
</gene>
<evidence type="ECO:0000313" key="6">
    <source>
        <dbReference type="Proteomes" id="UP001476282"/>
    </source>
</evidence>
<dbReference type="PANTHER" id="PTHR15337">
    <property type="entry name" value="ANTERIOR GRADIENT PROTEIN-RELATED"/>
    <property type="match status" value="1"/>
</dbReference>
<proteinExistence type="predicted"/>
<dbReference type="Pfam" id="PF13098">
    <property type="entry name" value="Thioredoxin_2"/>
    <property type="match status" value="1"/>
</dbReference>
<dbReference type="Gene3D" id="3.40.30.10">
    <property type="entry name" value="Glutaredoxin"/>
    <property type="match status" value="1"/>
</dbReference>
<dbReference type="InterPro" id="IPR011990">
    <property type="entry name" value="TPR-like_helical_dom_sf"/>
</dbReference>
<feature type="compositionally biased region" description="Basic and acidic residues" evidence="2">
    <location>
        <begin position="302"/>
        <end position="313"/>
    </location>
</feature>
<reference evidence="5 6" key="1">
    <citation type="submission" date="2024-02" db="EMBL/GenBank/DDBJ databases">
        <title>Haloferula sargassicola NBRC 104335.</title>
        <authorList>
            <person name="Ichikawa N."/>
            <person name="Katano-Makiyama Y."/>
            <person name="Hidaka K."/>
        </authorList>
    </citation>
    <scope>NUCLEOTIDE SEQUENCE [LARGE SCALE GENOMIC DNA]</scope>
    <source>
        <strain evidence="5 6">NBRC 104335</strain>
    </source>
</reference>
<dbReference type="EMBL" id="BAABRI010000021">
    <property type="protein sequence ID" value="GAA5484134.1"/>
    <property type="molecule type" value="Genomic_DNA"/>
</dbReference>
<organism evidence="5 6">
    <name type="scientific">Haloferula sargassicola</name>
    <dbReference type="NCBI Taxonomy" id="490096"/>
    <lineage>
        <taxon>Bacteria</taxon>
        <taxon>Pseudomonadati</taxon>
        <taxon>Verrucomicrobiota</taxon>
        <taxon>Verrucomicrobiia</taxon>
        <taxon>Verrucomicrobiales</taxon>
        <taxon>Verrucomicrobiaceae</taxon>
        <taxon>Haloferula</taxon>
    </lineage>
</organism>
<dbReference type="Proteomes" id="UP001476282">
    <property type="component" value="Unassembled WGS sequence"/>
</dbReference>
<evidence type="ECO:0000256" key="1">
    <source>
        <dbReference type="ARBA" id="ARBA00022729"/>
    </source>
</evidence>
<protein>
    <submittedName>
        <fullName evidence="5">Thiol:disulfide interchange protein DsbD</fullName>
    </submittedName>
</protein>
<dbReference type="Gene3D" id="1.25.40.10">
    <property type="entry name" value="Tetratricopeptide repeat domain"/>
    <property type="match status" value="1"/>
</dbReference>
<feature type="domain" description="Thioredoxin" evidence="4">
    <location>
        <begin position="8"/>
        <end position="148"/>
    </location>
</feature>
<dbReference type="SUPFAM" id="SSF48452">
    <property type="entry name" value="TPR-like"/>
    <property type="match status" value="1"/>
</dbReference>